<accession>A0AAV5BZD2</accession>
<dbReference type="PANTHER" id="PTHR36071:SF1">
    <property type="entry name" value="DNA DOUBLE-STRAND BREAK REPAIR PROTEIN"/>
    <property type="match status" value="1"/>
</dbReference>
<dbReference type="Proteomes" id="UP001054889">
    <property type="component" value="Unassembled WGS sequence"/>
</dbReference>
<proteinExistence type="predicted"/>
<name>A0AAV5BZD2_ELECO</name>
<comment type="caution">
    <text evidence="2">The sequence shown here is derived from an EMBL/GenBank/DDBJ whole genome shotgun (WGS) entry which is preliminary data.</text>
</comment>
<evidence type="ECO:0000313" key="2">
    <source>
        <dbReference type="EMBL" id="GJM91566.1"/>
    </source>
</evidence>
<keyword evidence="3" id="KW-1185">Reference proteome</keyword>
<dbReference type="AlphaFoldDB" id="A0AAV5BZD2"/>
<sequence>MLFVGSIFYFQASCKRVRATIEKSLSSEHNDYTHHLVRDGLRLFDFQEKQNVAVDPESLDIMRSTISKLNYEALRSVACIVSHNKSSLDNSRQLMEDIVKSHLPRYLTNLDNKDATSQLFNIFRNPCSYQSGSVSLVTPFSSELLTVIHHALDGLDGMPTQVLLAMNRKLREKSFTPKFGKVARFSKRGHVVEAVRKRCNKILTELEEGNYLPKKLAKAMSVVNLYRKQKLRSADFSLSEFFPFTKETLTMQNDTLNAIWYVQKLRHDKLKLARPILDQYCMVERTHFKVALRNYLTECLFECDEAGLPDEALRAIAFINRISRHQKAVSPEERMEAEVDAVLDLSSHLKALAHYCTGECSCDEEFISLANDSCNDGNDFVLSETNYLKFSSSQQEMSEPCCSNNIPDTDLVRGCFGSSIVEATHNVSRPEDPDSNSAEVLKKPCERTEDSGGRGMEPDSEKSGNANNLKRSRCSGINDICDETSIVVHKLIGQMLDTWLFVENNGMNELTGDPLGGGLVSQDPQGTLNRLFYHRWINSLQSFCKLIGFLIPLC</sequence>
<organism evidence="2 3">
    <name type="scientific">Eleusine coracana subsp. coracana</name>
    <dbReference type="NCBI Taxonomy" id="191504"/>
    <lineage>
        <taxon>Eukaryota</taxon>
        <taxon>Viridiplantae</taxon>
        <taxon>Streptophyta</taxon>
        <taxon>Embryophyta</taxon>
        <taxon>Tracheophyta</taxon>
        <taxon>Spermatophyta</taxon>
        <taxon>Magnoliopsida</taxon>
        <taxon>Liliopsida</taxon>
        <taxon>Poales</taxon>
        <taxon>Poaceae</taxon>
        <taxon>PACMAD clade</taxon>
        <taxon>Chloridoideae</taxon>
        <taxon>Cynodonteae</taxon>
        <taxon>Eleusininae</taxon>
        <taxon>Eleusine</taxon>
    </lineage>
</organism>
<reference evidence="2" key="2">
    <citation type="submission" date="2021-12" db="EMBL/GenBank/DDBJ databases">
        <title>Resequencing data analysis of finger millet.</title>
        <authorList>
            <person name="Hatakeyama M."/>
            <person name="Aluri S."/>
            <person name="Balachadran M.T."/>
            <person name="Sivarajan S.R."/>
            <person name="Poveda L."/>
            <person name="Shimizu-Inatsugi R."/>
            <person name="Schlapbach R."/>
            <person name="Sreeman S.M."/>
            <person name="Shimizu K.K."/>
        </authorList>
    </citation>
    <scope>NUCLEOTIDE SEQUENCE</scope>
</reference>
<evidence type="ECO:0000313" key="3">
    <source>
        <dbReference type="Proteomes" id="UP001054889"/>
    </source>
</evidence>
<feature type="region of interest" description="Disordered" evidence="1">
    <location>
        <begin position="426"/>
        <end position="468"/>
    </location>
</feature>
<protein>
    <submittedName>
        <fullName evidence="2">Uncharacterized protein</fullName>
    </submittedName>
</protein>
<dbReference type="EMBL" id="BQKI01000003">
    <property type="protein sequence ID" value="GJM91566.1"/>
    <property type="molecule type" value="Genomic_DNA"/>
</dbReference>
<evidence type="ECO:0000256" key="1">
    <source>
        <dbReference type="SAM" id="MobiDB-lite"/>
    </source>
</evidence>
<reference evidence="2" key="1">
    <citation type="journal article" date="2018" name="DNA Res.">
        <title>Multiple hybrid de novo genome assembly of finger millet, an orphan allotetraploid crop.</title>
        <authorList>
            <person name="Hatakeyama M."/>
            <person name="Aluri S."/>
            <person name="Balachadran M.T."/>
            <person name="Sivarajan S.R."/>
            <person name="Patrignani A."/>
            <person name="Gruter S."/>
            <person name="Poveda L."/>
            <person name="Shimizu-Inatsugi R."/>
            <person name="Baeten J."/>
            <person name="Francoijs K.J."/>
            <person name="Nataraja K.N."/>
            <person name="Reddy Y.A.N."/>
            <person name="Phadnis S."/>
            <person name="Ravikumar R.L."/>
            <person name="Schlapbach R."/>
            <person name="Sreeman S.M."/>
            <person name="Shimizu K.K."/>
        </authorList>
    </citation>
    <scope>NUCLEOTIDE SEQUENCE</scope>
</reference>
<gene>
    <name evidence="2" type="primary">ga07949</name>
    <name evidence="2" type="ORF">PR202_ga07949</name>
</gene>
<dbReference type="PANTHER" id="PTHR36071">
    <property type="entry name" value="DNA DOUBLE-STRAND BREAK REPAIR PROTEIN"/>
    <property type="match status" value="1"/>
</dbReference>
<feature type="compositionally biased region" description="Basic and acidic residues" evidence="1">
    <location>
        <begin position="440"/>
        <end position="462"/>
    </location>
</feature>